<evidence type="ECO:0000256" key="6">
    <source>
        <dbReference type="ARBA" id="ARBA00023134"/>
    </source>
</evidence>
<evidence type="ECO:0000256" key="5">
    <source>
        <dbReference type="ARBA" id="ARBA00022801"/>
    </source>
</evidence>
<comment type="subunit">
    <text evidence="7">Binds to RNA polymerase II (RNAPII).</text>
</comment>
<dbReference type="InterPro" id="IPR027417">
    <property type="entry name" value="P-loop_NTPase"/>
</dbReference>
<dbReference type="FunFam" id="3.40.50.300:FF:000616">
    <property type="entry name" value="GPN-loop GTPase 3"/>
    <property type="match status" value="1"/>
</dbReference>
<sequence length="271" mass="31398">MGKCCQLIMGPAGSGKSTYCKYMKQYLEDLHRKPFMVNLDPAIDESYYDIDIDIRDLITVEDVMSELHYGPNGALVYCLEYFLDNIEWFEEQLGDYDDDYLIIDCPGQIELYSHLPVMSRFVDFMKRENYFMCGVFLVDSQVLTDSAKYVSAVLCCLSVMTSLEIPHLNVLSKMDLWSKNMQNTETFYDFLENDPLFTSSLDEQVGDRYHNLNVALVELVQSYSLVGFSPLNIKNEETIDVLLQKIDTCLQYYDDAEPQEPKDEEEMNDLD</sequence>
<dbReference type="Gene3D" id="3.40.50.300">
    <property type="entry name" value="P-loop containing nucleotide triphosphate hydrolases"/>
    <property type="match status" value="1"/>
</dbReference>
<dbReference type="VEuPathDB" id="AmoebaDB:KM1_067530"/>
<dbReference type="EMBL" id="BDEQ01000001">
    <property type="protein sequence ID" value="GAT96943.1"/>
    <property type="molecule type" value="Genomic_DNA"/>
</dbReference>
<evidence type="ECO:0000256" key="3">
    <source>
        <dbReference type="ARBA" id="ARBA00014587"/>
    </source>
</evidence>
<dbReference type="PANTHER" id="PTHR21231">
    <property type="entry name" value="XPA-BINDING PROTEIN 1-RELATED"/>
    <property type="match status" value="1"/>
</dbReference>
<comment type="function">
    <text evidence="7">Small GTPase required for proper nuclear import of RNA polymerase II and III (RNAPII and RNAPIII). May act at an RNAP assembly step prior to nuclear import.</text>
</comment>
<reference evidence="8 9" key="1">
    <citation type="submission" date="2016-05" db="EMBL/GenBank/DDBJ databases">
        <title>First whole genome sequencing of Entamoeba histolytica HM1:IMSS-clone-6.</title>
        <authorList>
            <person name="Mukherjee Avik.K."/>
            <person name="Izumyama S."/>
            <person name="Nakada-Tsukui K."/>
            <person name="Nozaki T."/>
        </authorList>
    </citation>
    <scope>NUCLEOTIDE SEQUENCE [LARGE SCALE GENOMIC DNA]</scope>
    <source>
        <strain evidence="8 9">HM1:IMSS clone 6</strain>
    </source>
</reference>
<dbReference type="VEuPathDB" id="AmoebaDB:EHI7A_032510"/>
<comment type="caution">
    <text evidence="8">The sequence shown here is derived from an EMBL/GenBank/DDBJ whole genome shotgun (WGS) entry which is preliminary data.</text>
</comment>
<keyword evidence="6 7" id="KW-0342">GTP-binding</keyword>
<evidence type="ECO:0000256" key="2">
    <source>
        <dbReference type="ARBA" id="ARBA00005290"/>
    </source>
</evidence>
<dbReference type="CDD" id="cd17872">
    <property type="entry name" value="GPN3"/>
    <property type="match status" value="1"/>
</dbReference>
<evidence type="ECO:0000256" key="4">
    <source>
        <dbReference type="ARBA" id="ARBA00022741"/>
    </source>
</evidence>
<evidence type="ECO:0000313" key="9">
    <source>
        <dbReference type="Proteomes" id="UP000078387"/>
    </source>
</evidence>
<protein>
    <recommendedName>
        <fullName evidence="3 7">GPN-loop GTPase 3</fullName>
    </recommendedName>
</protein>
<dbReference type="VEuPathDB" id="AmoebaDB:EHI_042910"/>
<keyword evidence="5 7" id="KW-0378">Hydrolase</keyword>
<evidence type="ECO:0000256" key="7">
    <source>
        <dbReference type="RuleBase" id="RU365059"/>
    </source>
</evidence>
<dbReference type="VEuPathDB" id="AmoebaDB:EHI5A_056570"/>
<evidence type="ECO:0000313" key="8">
    <source>
        <dbReference type="EMBL" id="GAT96943.1"/>
    </source>
</evidence>
<name>A0A5K1VKA6_ENTHI</name>
<evidence type="ECO:0000256" key="1">
    <source>
        <dbReference type="ARBA" id="ARBA00002411"/>
    </source>
</evidence>
<dbReference type="GO" id="GO:0003924">
    <property type="term" value="F:GTPase activity"/>
    <property type="evidence" value="ECO:0007669"/>
    <property type="project" value="TreeGrafter"/>
</dbReference>
<dbReference type="VEuPathDB" id="AmoebaDB:EHI8A_029450"/>
<dbReference type="OMA" id="LYTHMTV"/>
<gene>
    <name evidence="8" type="ORF">CL6EHI_042910</name>
</gene>
<keyword evidence="4 7" id="KW-0547">Nucleotide-binding</keyword>
<dbReference type="InterPro" id="IPR004130">
    <property type="entry name" value="Gpn"/>
</dbReference>
<dbReference type="Proteomes" id="UP000078387">
    <property type="component" value="Unassembled WGS sequence"/>
</dbReference>
<dbReference type="InterPro" id="IPR030228">
    <property type="entry name" value="Gpn3"/>
</dbReference>
<dbReference type="AlphaFoldDB" id="A0A5K1VKA6"/>
<dbReference type="GO" id="GO:0005525">
    <property type="term" value="F:GTP binding"/>
    <property type="evidence" value="ECO:0007669"/>
    <property type="project" value="UniProtKB-KW"/>
</dbReference>
<dbReference type="PANTHER" id="PTHR21231:SF7">
    <property type="entry name" value="GPN-LOOP GTPASE 3"/>
    <property type="match status" value="1"/>
</dbReference>
<comment type="function">
    <text evidence="1">Small GTPase required for proper localization of RNA polymerase II (RNAPII). May act at an RNAP assembly step prior to nuclear import.</text>
</comment>
<dbReference type="Pfam" id="PF03029">
    <property type="entry name" value="ATP_bind_1"/>
    <property type="match status" value="1"/>
</dbReference>
<accession>A0A5K1VKA6</accession>
<comment type="similarity">
    <text evidence="2 7">Belongs to the GPN-loop GTPase family.</text>
</comment>
<organism evidence="8 9">
    <name type="scientific">Entamoeba histolytica</name>
    <dbReference type="NCBI Taxonomy" id="5759"/>
    <lineage>
        <taxon>Eukaryota</taxon>
        <taxon>Amoebozoa</taxon>
        <taxon>Evosea</taxon>
        <taxon>Archamoebae</taxon>
        <taxon>Mastigamoebida</taxon>
        <taxon>Entamoebidae</taxon>
        <taxon>Entamoeba</taxon>
    </lineage>
</organism>
<proteinExistence type="inferred from homology"/>
<dbReference type="SUPFAM" id="SSF52540">
    <property type="entry name" value="P-loop containing nucleoside triphosphate hydrolases"/>
    <property type="match status" value="1"/>
</dbReference>